<keyword evidence="3" id="KW-1185">Reference proteome</keyword>
<evidence type="ECO:0000259" key="1">
    <source>
        <dbReference type="Pfam" id="PF07978"/>
    </source>
</evidence>
<dbReference type="Gene3D" id="3.30.70.100">
    <property type="match status" value="1"/>
</dbReference>
<dbReference type="InterPro" id="IPR011008">
    <property type="entry name" value="Dimeric_a/b-barrel"/>
</dbReference>
<reference evidence="2 3" key="1">
    <citation type="submission" date="2018-11" db="EMBL/GenBank/DDBJ databases">
        <authorList>
            <person name="Li F."/>
        </authorList>
    </citation>
    <scope>NUCLEOTIDE SEQUENCE [LARGE SCALE GENOMIC DNA]</scope>
    <source>
        <strain evidence="2 3">Gsoil 097</strain>
    </source>
</reference>
<dbReference type="Proteomes" id="UP000267128">
    <property type="component" value="Unassembled WGS sequence"/>
</dbReference>
<dbReference type="OrthoDB" id="5188748at2"/>
<dbReference type="InterPro" id="IPR012577">
    <property type="entry name" value="NIPSNAP"/>
</dbReference>
<feature type="domain" description="NIPSNAP" evidence="1">
    <location>
        <begin position="5"/>
        <end position="72"/>
    </location>
</feature>
<gene>
    <name evidence="2" type="ORF">EFK50_20425</name>
</gene>
<dbReference type="EMBL" id="RJSE01000009">
    <property type="protein sequence ID" value="RNL60678.1"/>
    <property type="molecule type" value="Genomic_DNA"/>
</dbReference>
<accession>A0A3N0CB69</accession>
<evidence type="ECO:0000313" key="2">
    <source>
        <dbReference type="EMBL" id="RNL60678.1"/>
    </source>
</evidence>
<protein>
    <submittedName>
        <fullName evidence="2">NIPSNAP family containing protein</fullName>
    </submittedName>
</protein>
<dbReference type="RefSeq" id="WP_123229430.1">
    <property type="nucleotide sequence ID" value="NZ_RJSE01000009.1"/>
</dbReference>
<dbReference type="SUPFAM" id="SSF54909">
    <property type="entry name" value="Dimeric alpha+beta barrel"/>
    <property type="match status" value="1"/>
</dbReference>
<proteinExistence type="predicted"/>
<dbReference type="Pfam" id="PF07978">
    <property type="entry name" value="NIPSNAP"/>
    <property type="match status" value="1"/>
</dbReference>
<name>A0A3N0CB69_9ACTN</name>
<sequence length="100" mass="11663">MQLRLRTYTLREGREAEFVERWNETLVPLRREVGFEVLGSWFSAATREFVWIVGWPGEGDYDAAEQAYYDSPLRAQVPWDAAEYVEAVDIRAVDDVFTAR</sequence>
<dbReference type="AlphaFoldDB" id="A0A3N0CB69"/>
<comment type="caution">
    <text evidence="2">The sequence shown here is derived from an EMBL/GenBank/DDBJ whole genome shotgun (WGS) entry which is preliminary data.</text>
</comment>
<evidence type="ECO:0000313" key="3">
    <source>
        <dbReference type="Proteomes" id="UP000267128"/>
    </source>
</evidence>
<organism evidence="2 3">
    <name type="scientific">Nocardioides marmoriginsengisoli</name>
    <dbReference type="NCBI Taxonomy" id="661483"/>
    <lineage>
        <taxon>Bacteria</taxon>
        <taxon>Bacillati</taxon>
        <taxon>Actinomycetota</taxon>
        <taxon>Actinomycetes</taxon>
        <taxon>Propionibacteriales</taxon>
        <taxon>Nocardioidaceae</taxon>
        <taxon>Nocardioides</taxon>
    </lineage>
</organism>